<evidence type="ECO:0000256" key="1">
    <source>
        <dbReference type="SAM" id="MobiDB-lite"/>
    </source>
</evidence>
<feature type="region of interest" description="Disordered" evidence="1">
    <location>
        <begin position="113"/>
        <end position="138"/>
    </location>
</feature>
<sequence>MTKPEHQKLFDDLLEIARQSADELADRAKALAYDIASRIGDDEEENAAQRAEAQAARARADENKKKYEAGLTAMDAQLKDATQETRQQVRQLADVARTEAAKVAEQARANAEQMAREIQASAEKAKAEAAKQGQNKQG</sequence>
<reference evidence="2" key="1">
    <citation type="submission" date="2024-03" db="EMBL/GenBank/DDBJ databases">
        <title>Deinococcus weizhi sp. nov., isolated from human skin.</title>
        <authorList>
            <person name="Wei Z."/>
            <person name="Tian F."/>
            <person name="Yang C."/>
            <person name="Xin L.T."/>
            <person name="Wen Z.J."/>
            <person name="Lan K.C."/>
            <person name="Yu L."/>
            <person name="Zhe W."/>
            <person name="Dan F.D."/>
            <person name="Jun W."/>
            <person name="Rui Z."/>
            <person name="Yong X.J."/>
            <person name="Ting Y."/>
            <person name="Wei X."/>
            <person name="Xu Z.G."/>
            <person name="Xin Z."/>
            <person name="Dong F.G."/>
            <person name="Ni X.M."/>
            <person name="Zheng M.G."/>
            <person name="Chun Y."/>
            <person name="Qian W.X."/>
        </authorList>
    </citation>
    <scope>NUCLEOTIDE SEQUENCE</scope>
    <source>
        <strain evidence="2">VB142</strain>
    </source>
</reference>
<feature type="compositionally biased region" description="Low complexity" evidence="1">
    <location>
        <begin position="48"/>
        <end position="57"/>
    </location>
</feature>
<dbReference type="EMBL" id="CP149782">
    <property type="protein sequence ID" value="WYF45256.1"/>
    <property type="molecule type" value="Genomic_DNA"/>
</dbReference>
<organism evidence="2">
    <name type="scientific">Deinococcus sp. VB142</name>
    <dbReference type="NCBI Taxonomy" id="3112952"/>
    <lineage>
        <taxon>Bacteria</taxon>
        <taxon>Thermotogati</taxon>
        <taxon>Deinococcota</taxon>
        <taxon>Deinococci</taxon>
        <taxon>Deinococcales</taxon>
        <taxon>Deinococcaceae</taxon>
        <taxon>Deinococcus</taxon>
    </lineage>
</organism>
<dbReference type="RefSeq" id="WP_339096456.1">
    <property type="nucleotide sequence ID" value="NZ_CP149782.1"/>
</dbReference>
<gene>
    <name evidence="2" type="ORF">WDJ50_03780</name>
</gene>
<proteinExistence type="predicted"/>
<evidence type="ECO:0000313" key="2">
    <source>
        <dbReference type="EMBL" id="WYF45256.1"/>
    </source>
</evidence>
<protein>
    <submittedName>
        <fullName evidence="2">Uncharacterized protein</fullName>
    </submittedName>
</protein>
<dbReference type="AlphaFoldDB" id="A0AAU6Q4R1"/>
<accession>A0AAU6Q4R1</accession>
<feature type="region of interest" description="Disordered" evidence="1">
    <location>
        <begin position="42"/>
        <end position="61"/>
    </location>
</feature>
<name>A0AAU6Q4R1_9DEIO</name>